<dbReference type="Proteomes" id="UP000659388">
    <property type="component" value="Unassembled WGS sequence"/>
</dbReference>
<keyword evidence="3" id="KW-1185">Reference proteome</keyword>
<feature type="transmembrane region" description="Helical" evidence="1">
    <location>
        <begin position="41"/>
        <end position="61"/>
    </location>
</feature>
<accession>A0A937F9X8</accession>
<sequence length="577" mass="66244">MIDHLRIFHIEWLWPVVIVSSILFIGLVIKEVIRKNKRQVLFRIFFSVLMIATTSFLILQLQVSKHHSYNYVAILTPDFKESQLDSLIALYPKLKKLAISADFPQNITNDAGFILGNGIAIHDLNKMNPSSFQFLSGNPLNGVVKLNYNKSPIEEESIELIGRFHDQTNYSKKIYLELDGIVLDSALLKGKNQAFRLNSKAHSSGDFIYSVVCKDSIGNVITADPLPVTILKKKLKHILFINQFPTFEIKYLKNYLSEEGHQVLVRNELSANKFKFEFYNTQAKSLRYVNTDLLSIIDLVIVDSESLNKLSNSELLALKNAMSKQGLGLFIFPDENYLKRKPSRIWDAFSFIAWPENQALKQYTSIEIAPYKINHGLLTTPLVKSEKGNTIAAANNVGKGKIGTSLIRNSYYLWLSGQKKEYKKLWNEVISAVMSESYDQSVELINSEPVFSSNIPYKLVIDSNKDSSNLTNQLHDFPLVKELYSRKWTTMIWPENHAWNNIAIADTVRTSYFVNDNSWDVMKAFKKRQANSVYFAKQQAIENNIVKENIKWEDANYWLLFCLFILSAGYLWLEPKL</sequence>
<comment type="caution">
    <text evidence="2">The sequence shown here is derived from an EMBL/GenBank/DDBJ whole genome shotgun (WGS) entry which is preliminary data.</text>
</comment>
<dbReference type="AlphaFoldDB" id="A0A937F9X8"/>
<dbReference type="RefSeq" id="WP_202245094.1">
    <property type="nucleotide sequence ID" value="NZ_JAESIY010000007.1"/>
</dbReference>
<evidence type="ECO:0000313" key="2">
    <source>
        <dbReference type="EMBL" id="MBL3657314.1"/>
    </source>
</evidence>
<keyword evidence="1" id="KW-0812">Transmembrane</keyword>
<organism evidence="2 3">
    <name type="scientific">Fulvivirga sediminis</name>
    <dbReference type="NCBI Taxonomy" id="2803949"/>
    <lineage>
        <taxon>Bacteria</taxon>
        <taxon>Pseudomonadati</taxon>
        <taxon>Bacteroidota</taxon>
        <taxon>Cytophagia</taxon>
        <taxon>Cytophagales</taxon>
        <taxon>Fulvivirgaceae</taxon>
        <taxon>Fulvivirga</taxon>
    </lineage>
</organism>
<protein>
    <submittedName>
        <fullName evidence="2">Uncharacterized protein</fullName>
    </submittedName>
</protein>
<reference evidence="2" key="1">
    <citation type="submission" date="2021-01" db="EMBL/GenBank/DDBJ databases">
        <title>Fulvivirga kasyanovii gen. nov., sp nov., a novel member of the phylum Bacteroidetes isolated from seawater in a mussel farm.</title>
        <authorList>
            <person name="Zhao L.-H."/>
            <person name="Wang Z.-J."/>
        </authorList>
    </citation>
    <scope>NUCLEOTIDE SEQUENCE</scope>
    <source>
        <strain evidence="2">2943</strain>
    </source>
</reference>
<dbReference type="EMBL" id="JAESIY010000007">
    <property type="protein sequence ID" value="MBL3657314.1"/>
    <property type="molecule type" value="Genomic_DNA"/>
</dbReference>
<name>A0A937F9X8_9BACT</name>
<proteinExistence type="predicted"/>
<keyword evidence="1" id="KW-1133">Transmembrane helix</keyword>
<evidence type="ECO:0000256" key="1">
    <source>
        <dbReference type="SAM" id="Phobius"/>
    </source>
</evidence>
<evidence type="ECO:0000313" key="3">
    <source>
        <dbReference type="Proteomes" id="UP000659388"/>
    </source>
</evidence>
<keyword evidence="1" id="KW-0472">Membrane</keyword>
<feature type="transmembrane region" description="Helical" evidence="1">
    <location>
        <begin position="12"/>
        <end position="29"/>
    </location>
</feature>
<gene>
    <name evidence="2" type="ORF">JL102_14300</name>
</gene>